<dbReference type="PANTHER" id="PTHR19328">
    <property type="entry name" value="HEDGEHOG-INTERACTING PROTEIN"/>
    <property type="match status" value="1"/>
</dbReference>
<dbReference type="PANTHER" id="PTHR19328:SF13">
    <property type="entry name" value="HIPL1 PROTEIN"/>
    <property type="match status" value="1"/>
</dbReference>
<proteinExistence type="predicted"/>
<comment type="caution">
    <text evidence="2">The sequence shown here is derived from an EMBL/GenBank/DDBJ whole genome shotgun (WGS) entry which is preliminary data.</text>
</comment>
<protein>
    <submittedName>
        <fullName evidence="2">Quinoprotein glucose dehydrogenase</fullName>
    </submittedName>
</protein>
<dbReference type="Gene3D" id="2.120.10.30">
    <property type="entry name" value="TolB, C-terminal domain"/>
    <property type="match status" value="1"/>
</dbReference>
<dbReference type="PROSITE" id="PS51257">
    <property type="entry name" value="PROKAR_LIPOPROTEIN"/>
    <property type="match status" value="1"/>
</dbReference>
<feature type="domain" description="Glucose/Sorbosone dehydrogenase" evidence="1">
    <location>
        <begin position="48"/>
        <end position="341"/>
    </location>
</feature>
<dbReference type="Proteomes" id="UP000276770">
    <property type="component" value="Unassembled WGS sequence"/>
</dbReference>
<dbReference type="AlphaFoldDB" id="A0A3L7JRH5"/>
<dbReference type="InterPro" id="IPR011042">
    <property type="entry name" value="6-blade_b-propeller_TolB-like"/>
</dbReference>
<evidence type="ECO:0000313" key="2">
    <source>
        <dbReference type="EMBL" id="RLQ93438.1"/>
    </source>
</evidence>
<dbReference type="InterPro" id="IPR012938">
    <property type="entry name" value="Glc/Sorbosone_DH"/>
</dbReference>
<dbReference type="SUPFAM" id="SSF50952">
    <property type="entry name" value="Soluble quinoprotein glucose dehydrogenase"/>
    <property type="match status" value="1"/>
</dbReference>
<dbReference type="Pfam" id="PF07995">
    <property type="entry name" value="GSDH"/>
    <property type="match status" value="1"/>
</dbReference>
<evidence type="ECO:0000259" key="1">
    <source>
        <dbReference type="Pfam" id="PF07995"/>
    </source>
</evidence>
<keyword evidence="3" id="KW-1185">Reference proteome</keyword>
<dbReference type="InterPro" id="IPR011041">
    <property type="entry name" value="Quinoprot_gluc/sorb_DH_b-prop"/>
</dbReference>
<dbReference type="OrthoDB" id="9770043at2"/>
<accession>A0A3L7JRH5</accession>
<dbReference type="EMBL" id="RCVZ01000014">
    <property type="protein sequence ID" value="RLQ93438.1"/>
    <property type="molecule type" value="Genomic_DNA"/>
</dbReference>
<gene>
    <name evidence="2" type="ORF">D9X91_17190</name>
</gene>
<organism evidence="2 3">
    <name type="scientific">Falsibacillus albus</name>
    <dbReference type="NCBI Taxonomy" id="2478915"/>
    <lineage>
        <taxon>Bacteria</taxon>
        <taxon>Bacillati</taxon>
        <taxon>Bacillota</taxon>
        <taxon>Bacilli</taxon>
        <taxon>Bacillales</taxon>
        <taxon>Bacillaceae</taxon>
        <taxon>Falsibacillus</taxon>
    </lineage>
</organism>
<dbReference type="RefSeq" id="WP_121681890.1">
    <property type="nucleotide sequence ID" value="NZ_RCVZ01000014.1"/>
</dbReference>
<name>A0A3L7JRH5_9BACI</name>
<reference evidence="2 3" key="1">
    <citation type="submission" date="2018-10" db="EMBL/GenBank/DDBJ databases">
        <title>Falsibacillus sp. genome draft.</title>
        <authorList>
            <person name="Shi S."/>
        </authorList>
    </citation>
    <scope>NUCLEOTIDE SEQUENCE [LARGE SCALE GENOMIC DNA]</scope>
    <source>
        <strain evidence="2 3">GY 10110</strain>
    </source>
</reference>
<sequence>MQKNLLPMTLAVILLYSCSQQSDPDHKIPAKVVSRITEVKSEVIADHLSTPWSIDNTDGIFYISERTGSIARIENGQVRHEQVNMEKKLSNSPEAGLLGFVLHPKFLKNGQAYAYYTYAEPNGTEYNRIVLLQHDGRSWKESKVLVDRIPSGTYHHGGRLKIGPDGKIYATVGDATIPELAQEKTSLAGKILRLNLDGTIPADNPDPRSYMYSYGHRNPQGLAWDEKGDLFSTEHGPQGHDEINSIRKGQNYGWPVIVGKEKREGLISPLYESGPPPSIAPSGAAYAEDKLFFATLAGESIKMYNIDTGEVTTVLTGFGRIRDVWIDKDQLYFVTNNTDGRGSPAPDDDKLVRVPFAALIEQEAK</sequence>
<evidence type="ECO:0000313" key="3">
    <source>
        <dbReference type="Proteomes" id="UP000276770"/>
    </source>
</evidence>